<comment type="caution">
    <text evidence="2">The sequence shown here is derived from an EMBL/GenBank/DDBJ whole genome shotgun (WGS) entry which is preliminary data.</text>
</comment>
<dbReference type="Pfam" id="PF03372">
    <property type="entry name" value="Exo_endo_phos"/>
    <property type="match status" value="1"/>
</dbReference>
<dbReference type="Proteomes" id="UP000789524">
    <property type="component" value="Unassembled WGS sequence"/>
</dbReference>
<gene>
    <name evidence="2" type="ORF">DCHRY22_LOCUS1683</name>
</gene>
<dbReference type="InterPro" id="IPR036691">
    <property type="entry name" value="Endo/exonu/phosph_ase_sf"/>
</dbReference>
<proteinExistence type="predicted"/>
<evidence type="ECO:0000313" key="2">
    <source>
        <dbReference type="EMBL" id="CAG9559918.1"/>
    </source>
</evidence>
<dbReference type="Gene3D" id="3.60.10.10">
    <property type="entry name" value="Endonuclease/exonuclease/phosphatase"/>
    <property type="match status" value="1"/>
</dbReference>
<keyword evidence="3" id="KW-1185">Reference proteome</keyword>
<protein>
    <submittedName>
        <fullName evidence="2">(African queen) hypothetical protein</fullName>
    </submittedName>
</protein>
<feature type="domain" description="Endonuclease/exonuclease/phosphatase" evidence="1">
    <location>
        <begin position="27"/>
        <end position="126"/>
    </location>
</feature>
<name>A0A8J2QGG1_9NEOP</name>
<dbReference type="AlphaFoldDB" id="A0A8J2QGG1"/>
<dbReference type="InterPro" id="IPR005135">
    <property type="entry name" value="Endo/exonuclease/phosphatase"/>
</dbReference>
<dbReference type="GO" id="GO:0003824">
    <property type="term" value="F:catalytic activity"/>
    <property type="evidence" value="ECO:0007669"/>
    <property type="project" value="InterPro"/>
</dbReference>
<dbReference type="EMBL" id="CAKASE010000044">
    <property type="protein sequence ID" value="CAG9559918.1"/>
    <property type="molecule type" value="Genomic_DNA"/>
</dbReference>
<reference evidence="2" key="1">
    <citation type="submission" date="2021-09" db="EMBL/GenBank/DDBJ databases">
        <authorList>
            <person name="Martin H S."/>
        </authorList>
    </citation>
    <scope>NUCLEOTIDE SEQUENCE</scope>
</reference>
<organism evidence="2 3">
    <name type="scientific">Danaus chrysippus</name>
    <name type="common">African queen</name>
    <dbReference type="NCBI Taxonomy" id="151541"/>
    <lineage>
        <taxon>Eukaryota</taxon>
        <taxon>Metazoa</taxon>
        <taxon>Ecdysozoa</taxon>
        <taxon>Arthropoda</taxon>
        <taxon>Hexapoda</taxon>
        <taxon>Insecta</taxon>
        <taxon>Pterygota</taxon>
        <taxon>Neoptera</taxon>
        <taxon>Endopterygota</taxon>
        <taxon>Lepidoptera</taxon>
        <taxon>Glossata</taxon>
        <taxon>Ditrysia</taxon>
        <taxon>Papilionoidea</taxon>
        <taxon>Nymphalidae</taxon>
        <taxon>Danainae</taxon>
        <taxon>Danaini</taxon>
        <taxon>Danaina</taxon>
        <taxon>Danaus</taxon>
        <taxon>Anosia</taxon>
    </lineage>
</organism>
<dbReference type="OrthoDB" id="416454at2759"/>
<dbReference type="SUPFAM" id="SSF56219">
    <property type="entry name" value="DNase I-like"/>
    <property type="match status" value="1"/>
</dbReference>
<accession>A0A8J2QGG1</accession>
<evidence type="ECO:0000313" key="3">
    <source>
        <dbReference type="Proteomes" id="UP000789524"/>
    </source>
</evidence>
<evidence type="ECO:0000259" key="1">
    <source>
        <dbReference type="Pfam" id="PF03372"/>
    </source>
</evidence>
<sequence length="182" mass="20603">MGGLKNIKIGFLNPGSLSTHHEEFLVALERHNVDILALNETWLRSGEEGRAPKVAGYRLCHLPRPEAVRSRGGGVGFYVRRGLSTQFPKHPNETRVEQMWLRTRHSNKTIIIGTAYRPPWLNVQDFLDALTESIASLPIAQSQYELKEQLKELELPHNLIVGYQMAGVQLIAKYPRLELTAL</sequence>